<feature type="domain" description="DUF4140" evidence="3">
    <location>
        <begin position="24"/>
        <end position="140"/>
    </location>
</feature>
<evidence type="ECO:0000313" key="5">
    <source>
        <dbReference type="Proteomes" id="UP001165289"/>
    </source>
</evidence>
<evidence type="ECO:0000259" key="3">
    <source>
        <dbReference type="Pfam" id="PF13600"/>
    </source>
</evidence>
<reference evidence="4 5" key="1">
    <citation type="journal article" date="2023" name="BMC Biol.">
        <title>The compact genome of the sponge Oopsacas minuta (Hexactinellida) is lacking key metazoan core genes.</title>
        <authorList>
            <person name="Santini S."/>
            <person name="Schenkelaars Q."/>
            <person name="Jourda C."/>
            <person name="Duchesne M."/>
            <person name="Belahbib H."/>
            <person name="Rocher C."/>
            <person name="Selva M."/>
            <person name="Riesgo A."/>
            <person name="Vervoort M."/>
            <person name="Leys S.P."/>
            <person name="Kodjabachian L."/>
            <person name="Le Bivic A."/>
            <person name="Borchiellini C."/>
            <person name="Claverie J.M."/>
            <person name="Renard E."/>
        </authorList>
    </citation>
    <scope>NUCLEOTIDE SEQUENCE [LARGE SCALE GENOMIC DNA]</scope>
    <source>
        <strain evidence="4">SPO-2</strain>
    </source>
</reference>
<name>A0AAV7JCE5_9METZ</name>
<organism evidence="4 5">
    <name type="scientific">Oopsacas minuta</name>
    <dbReference type="NCBI Taxonomy" id="111878"/>
    <lineage>
        <taxon>Eukaryota</taxon>
        <taxon>Metazoa</taxon>
        <taxon>Porifera</taxon>
        <taxon>Hexactinellida</taxon>
        <taxon>Hexasterophora</taxon>
        <taxon>Lyssacinosida</taxon>
        <taxon>Leucopsacidae</taxon>
        <taxon>Oopsacas</taxon>
    </lineage>
</organism>
<protein>
    <submittedName>
        <fullName evidence="4">Protein F37C4.5-like</fullName>
    </submittedName>
</protein>
<feature type="region of interest" description="Disordered" evidence="1">
    <location>
        <begin position="325"/>
        <end position="380"/>
    </location>
</feature>
<dbReference type="NCBIfam" id="TIGR02231">
    <property type="entry name" value="mucoidy inhibitor MuiA family protein"/>
    <property type="match status" value="1"/>
</dbReference>
<proteinExistence type="predicted"/>
<dbReference type="Pfam" id="PF13598">
    <property type="entry name" value="DUF4139"/>
    <property type="match status" value="1"/>
</dbReference>
<accession>A0AAV7JCE5</accession>
<dbReference type="AlphaFoldDB" id="A0AAV7JCE5"/>
<dbReference type="InterPro" id="IPR025554">
    <property type="entry name" value="DUF4140"/>
</dbReference>
<evidence type="ECO:0000256" key="1">
    <source>
        <dbReference type="SAM" id="MobiDB-lite"/>
    </source>
</evidence>
<dbReference type="Pfam" id="PF13600">
    <property type="entry name" value="DUF4140"/>
    <property type="match status" value="1"/>
</dbReference>
<feature type="domain" description="DUF4139" evidence="2">
    <location>
        <begin position="249"/>
        <end position="594"/>
    </location>
</feature>
<dbReference type="Proteomes" id="UP001165289">
    <property type="component" value="Unassembled WGS sequence"/>
</dbReference>
<dbReference type="EMBL" id="JAKMXF010000354">
    <property type="protein sequence ID" value="KAI6646381.1"/>
    <property type="molecule type" value="Genomic_DNA"/>
</dbReference>
<gene>
    <name evidence="4" type="ORF">LOD99_12501</name>
</gene>
<dbReference type="PANTHER" id="PTHR31005:SF8">
    <property type="entry name" value="DUF4139 DOMAIN-CONTAINING PROTEIN"/>
    <property type="match status" value="1"/>
</dbReference>
<evidence type="ECO:0000259" key="2">
    <source>
        <dbReference type="Pfam" id="PF13598"/>
    </source>
</evidence>
<dbReference type="PANTHER" id="PTHR31005">
    <property type="entry name" value="DUF4139 DOMAIN-CONTAINING PROTEIN"/>
    <property type="match status" value="1"/>
</dbReference>
<dbReference type="InterPro" id="IPR011935">
    <property type="entry name" value="CHP02231"/>
</dbReference>
<dbReference type="InterPro" id="IPR037291">
    <property type="entry name" value="DUF4139"/>
</dbReference>
<evidence type="ECO:0000313" key="4">
    <source>
        <dbReference type="EMBL" id="KAI6646381.1"/>
    </source>
</evidence>
<keyword evidence="5" id="KW-1185">Reference proteome</keyword>
<comment type="caution">
    <text evidence="4">The sequence shown here is derived from an EMBL/GenBank/DDBJ whole genome shotgun (WGS) entry which is preliminary data.</text>
</comment>
<sequence>MDKEILHSLSSQNFEVKTCDLQQVVVFQDRAELTRLLKCDVSPGENEVLLTHFPEVFDKDSLRVVIHSTCRAVLNEVSYQETYVSKEETEKMNQEQEREKTTQEIAKFKLVTEKKELEEKILQLDQSHTVVTQKIELLEKYLDNVTSPDTLHKMNLKDFLAQFKDPGDEDNAANTITNLLDFYEEHMTKEEIKKIDLEWETKELKESLASINNKINESEAGSSATSKNINLQKQAGVYIDADSIGSVEIKFSYLVKDASWSPKYDLRVDNVSLTLSVYYFGMIKQSTGEDWMNVKIILSTAAANVSGEIPELETKYITSDMLHSKPNYGQARKKKNKTNIQTQRQRNRLSKRLPDEVYSSSEDDDSSSRSESLTSMKIPQAETSHGILSNTFHITGLASIPSDNTPHKVSVAKIDLKPVFEHVTVPKKAPCAFLKARVRNASKYMFLPGPSNVFLDNNFVTKSTINSVAPNEEFETFLGVDNRVKIEYKPLKRFREQVGIFSKSVVWNFQQDIQIESFRQDEIKVQVTDQVPNSLDSSIIVKLQQPNIQPLPNPPPDPLPNPHMDRDGLIMWDLTVNPSKAETIRLQYTVEYPKNIMVTGLNV</sequence>